<sequence length="130" mass="14626">MPERLIQQIRRSQMSSARNFSRPSIWCSSVQSIVNSFHLFIVHLCVLGFFLEIHLQIEQYLFQLKKALNDFLEMQTQTIGSVMDEDEPAKKDSLKKSKNRAAAAGGSISVDISGSQDTTETKSSQAERTS</sequence>
<dbReference type="Proteomes" id="UP000024635">
    <property type="component" value="Unassembled WGS sequence"/>
</dbReference>
<proteinExistence type="predicted"/>
<dbReference type="EMBL" id="JARK01001641">
    <property type="protein sequence ID" value="EYB85048.1"/>
    <property type="molecule type" value="Genomic_DNA"/>
</dbReference>
<dbReference type="AlphaFoldDB" id="A0A016S364"/>
<protein>
    <submittedName>
        <fullName evidence="2">Uncharacterized protein</fullName>
    </submittedName>
</protein>
<comment type="caution">
    <text evidence="2">The sequence shown here is derived from an EMBL/GenBank/DDBJ whole genome shotgun (WGS) entry which is preliminary data.</text>
</comment>
<evidence type="ECO:0000313" key="2">
    <source>
        <dbReference type="EMBL" id="EYB85048.1"/>
    </source>
</evidence>
<keyword evidence="3" id="KW-1185">Reference proteome</keyword>
<organism evidence="2 3">
    <name type="scientific">Ancylostoma ceylanicum</name>
    <dbReference type="NCBI Taxonomy" id="53326"/>
    <lineage>
        <taxon>Eukaryota</taxon>
        <taxon>Metazoa</taxon>
        <taxon>Ecdysozoa</taxon>
        <taxon>Nematoda</taxon>
        <taxon>Chromadorea</taxon>
        <taxon>Rhabditida</taxon>
        <taxon>Rhabditina</taxon>
        <taxon>Rhabditomorpha</taxon>
        <taxon>Strongyloidea</taxon>
        <taxon>Ancylostomatidae</taxon>
        <taxon>Ancylostomatinae</taxon>
        <taxon>Ancylostoma</taxon>
    </lineage>
</organism>
<reference evidence="3" key="1">
    <citation type="journal article" date="2015" name="Nat. Genet.">
        <title>The genome and transcriptome of the zoonotic hookworm Ancylostoma ceylanicum identify infection-specific gene families.</title>
        <authorList>
            <person name="Schwarz E.M."/>
            <person name="Hu Y."/>
            <person name="Antoshechkin I."/>
            <person name="Miller M.M."/>
            <person name="Sternberg P.W."/>
            <person name="Aroian R.V."/>
        </authorList>
    </citation>
    <scope>NUCLEOTIDE SEQUENCE</scope>
    <source>
        <strain evidence="3">HY135</strain>
    </source>
</reference>
<name>A0A016S364_9BILA</name>
<accession>A0A016S364</accession>
<feature type="compositionally biased region" description="Polar residues" evidence="1">
    <location>
        <begin position="110"/>
        <end position="130"/>
    </location>
</feature>
<evidence type="ECO:0000313" key="3">
    <source>
        <dbReference type="Proteomes" id="UP000024635"/>
    </source>
</evidence>
<gene>
    <name evidence="2" type="primary">Acey_s0305.g1944</name>
    <name evidence="2" type="ORF">Y032_0305g1944</name>
</gene>
<evidence type="ECO:0000256" key="1">
    <source>
        <dbReference type="SAM" id="MobiDB-lite"/>
    </source>
</evidence>
<feature type="region of interest" description="Disordered" evidence="1">
    <location>
        <begin position="82"/>
        <end position="130"/>
    </location>
</feature>
<dbReference type="OrthoDB" id="10577405at2759"/>